<evidence type="ECO:0000256" key="4">
    <source>
        <dbReference type="ARBA" id="ARBA00022801"/>
    </source>
</evidence>
<dbReference type="Pfam" id="PF00293">
    <property type="entry name" value="NUDIX"/>
    <property type="match status" value="1"/>
</dbReference>
<evidence type="ECO:0000256" key="3">
    <source>
        <dbReference type="ARBA" id="ARBA00022723"/>
    </source>
</evidence>
<name>A0A362XCR2_9FLAO</name>
<comment type="cofactor">
    <cofactor evidence="1">
        <name>Mn(2+)</name>
        <dbReference type="ChEBI" id="CHEBI:29035"/>
    </cofactor>
</comment>
<dbReference type="EMBL" id="PVEO01000004">
    <property type="protein sequence ID" value="PQV48903.1"/>
    <property type="molecule type" value="Genomic_DNA"/>
</dbReference>
<evidence type="ECO:0000256" key="2">
    <source>
        <dbReference type="ARBA" id="ARBA00001946"/>
    </source>
</evidence>
<keyword evidence="5" id="KW-0460">Magnesium</keyword>
<dbReference type="CDD" id="cd03426">
    <property type="entry name" value="NUDIX_CoAse_Nudt7"/>
    <property type="match status" value="1"/>
</dbReference>
<keyword evidence="6" id="KW-0464">Manganese</keyword>
<dbReference type="GO" id="GO:0046872">
    <property type="term" value="F:metal ion binding"/>
    <property type="evidence" value="ECO:0007669"/>
    <property type="project" value="UniProtKB-KW"/>
</dbReference>
<dbReference type="GO" id="GO:0010945">
    <property type="term" value="F:coenzyme A diphosphatase activity"/>
    <property type="evidence" value="ECO:0007669"/>
    <property type="project" value="InterPro"/>
</dbReference>
<reference evidence="8 9" key="1">
    <citation type="submission" date="2018-02" db="EMBL/GenBank/DDBJ databases">
        <title>Genomic Encyclopedia of Archaeal and Bacterial Type Strains, Phase II (KMG-II): from individual species to whole genera.</title>
        <authorList>
            <person name="Goeker M."/>
        </authorList>
    </citation>
    <scope>NUCLEOTIDE SEQUENCE [LARGE SCALE GENOMIC DNA]</scope>
    <source>
        <strain evidence="8 9">DSM 21165</strain>
    </source>
</reference>
<dbReference type="RefSeq" id="WP_105473520.1">
    <property type="nucleotide sequence ID" value="NZ_PVEO01000004.1"/>
</dbReference>
<dbReference type="PANTHER" id="PTHR12992">
    <property type="entry name" value="NUDIX HYDROLASE"/>
    <property type="match status" value="1"/>
</dbReference>
<accession>A0A362XCR2</accession>
<evidence type="ECO:0000256" key="1">
    <source>
        <dbReference type="ARBA" id="ARBA00001936"/>
    </source>
</evidence>
<gene>
    <name evidence="8" type="ORF">CLV33_104108</name>
</gene>
<evidence type="ECO:0000313" key="8">
    <source>
        <dbReference type="EMBL" id="PQV48903.1"/>
    </source>
</evidence>
<dbReference type="InterPro" id="IPR045121">
    <property type="entry name" value="CoAse"/>
</dbReference>
<keyword evidence="3" id="KW-0479">Metal-binding</keyword>
<organism evidence="8 9">
    <name type="scientific">Jejuia pallidilutea</name>
    <dbReference type="NCBI Taxonomy" id="504487"/>
    <lineage>
        <taxon>Bacteria</taxon>
        <taxon>Pseudomonadati</taxon>
        <taxon>Bacteroidota</taxon>
        <taxon>Flavobacteriia</taxon>
        <taxon>Flavobacteriales</taxon>
        <taxon>Flavobacteriaceae</taxon>
        <taxon>Jejuia</taxon>
    </lineage>
</organism>
<dbReference type="PANTHER" id="PTHR12992:SF11">
    <property type="entry name" value="MITOCHONDRIAL COENZYME A DIPHOSPHATASE NUDT8"/>
    <property type="match status" value="1"/>
</dbReference>
<evidence type="ECO:0000256" key="6">
    <source>
        <dbReference type="ARBA" id="ARBA00023211"/>
    </source>
</evidence>
<protein>
    <submittedName>
        <fullName evidence="8">NUDIX domain-containing protein</fullName>
    </submittedName>
</protein>
<evidence type="ECO:0000256" key="5">
    <source>
        <dbReference type="ARBA" id="ARBA00022842"/>
    </source>
</evidence>
<feature type="domain" description="Nudix hydrolase" evidence="7">
    <location>
        <begin position="46"/>
        <end position="183"/>
    </location>
</feature>
<dbReference type="Proteomes" id="UP000251545">
    <property type="component" value="Unassembled WGS sequence"/>
</dbReference>
<comment type="cofactor">
    <cofactor evidence="2">
        <name>Mg(2+)</name>
        <dbReference type="ChEBI" id="CHEBI:18420"/>
    </cofactor>
</comment>
<dbReference type="InterPro" id="IPR015797">
    <property type="entry name" value="NUDIX_hydrolase-like_dom_sf"/>
</dbReference>
<dbReference type="PROSITE" id="PS51462">
    <property type="entry name" value="NUDIX"/>
    <property type="match status" value="1"/>
</dbReference>
<evidence type="ECO:0000313" key="9">
    <source>
        <dbReference type="Proteomes" id="UP000251545"/>
    </source>
</evidence>
<dbReference type="Gene3D" id="3.90.79.10">
    <property type="entry name" value="Nucleoside Triphosphate Pyrophosphohydrolase"/>
    <property type="match status" value="1"/>
</dbReference>
<keyword evidence="4" id="KW-0378">Hydrolase</keyword>
<comment type="caution">
    <text evidence="8">The sequence shown here is derived from an EMBL/GenBank/DDBJ whole genome shotgun (WGS) entry which is preliminary data.</text>
</comment>
<dbReference type="InterPro" id="IPR000086">
    <property type="entry name" value="NUDIX_hydrolase_dom"/>
</dbReference>
<dbReference type="AlphaFoldDB" id="A0A362XCR2"/>
<sequence>MSFDDFVKLLSKIKNIELPAESSHFKMVPPTRKAFAQYSQEQLQQAKRAGVLALFYPNANLQVQVVLTLRKTYKGIHSAQISFPGGKIEPQDKNLKDTAVRETFEEIGVPINTVEIIKQLSQIYIPPSNFCVQPFLGILNETPQFKKQDTEVEQVIEVKLTDLLNDDNIISKKITTSYSSGIEVPAFMLNGYTVWGATAMMLSEIKDIIKQLA</sequence>
<dbReference type="SUPFAM" id="SSF55811">
    <property type="entry name" value="Nudix"/>
    <property type="match status" value="1"/>
</dbReference>
<evidence type="ECO:0000259" key="7">
    <source>
        <dbReference type="PROSITE" id="PS51462"/>
    </source>
</evidence>
<proteinExistence type="predicted"/>